<dbReference type="GO" id="GO:0015930">
    <property type="term" value="F:glutamate synthase activity"/>
    <property type="evidence" value="ECO:0007669"/>
    <property type="project" value="InterPro"/>
</dbReference>
<feature type="domain" description="Glutamate synthase" evidence="4">
    <location>
        <begin position="95"/>
        <end position="425"/>
    </location>
</feature>
<dbReference type="RefSeq" id="WP_110939781.1">
    <property type="nucleotide sequence ID" value="NZ_FQZV01000006.1"/>
</dbReference>
<dbReference type="SUPFAM" id="SSF51395">
    <property type="entry name" value="FMN-linked oxidoreductases"/>
    <property type="match status" value="1"/>
</dbReference>
<dbReference type="STRING" id="1121919.SAMN02745975_00488"/>
<dbReference type="PIRSF" id="PIRSF006429">
    <property type="entry name" value="GOGAT_lg_2"/>
    <property type="match status" value="1"/>
</dbReference>
<evidence type="ECO:0000256" key="3">
    <source>
        <dbReference type="SAM" id="MobiDB-lite"/>
    </source>
</evidence>
<dbReference type="PANTHER" id="PTHR43819">
    <property type="entry name" value="ARCHAEAL-TYPE GLUTAMATE SYNTHASE [NADPH]"/>
    <property type="match status" value="1"/>
</dbReference>
<evidence type="ECO:0000313" key="6">
    <source>
        <dbReference type="Proteomes" id="UP000184536"/>
    </source>
</evidence>
<proteinExistence type="inferred from homology"/>
<dbReference type="Gene3D" id="3.20.20.70">
    <property type="entry name" value="Aldolase class I"/>
    <property type="match status" value="1"/>
</dbReference>
<accession>A0A1M6DKH6</accession>
<dbReference type="InterPro" id="IPR013785">
    <property type="entry name" value="Aldolase_TIM"/>
</dbReference>
<keyword evidence="6" id="KW-1185">Reference proteome</keyword>
<dbReference type="EMBL" id="FQZV01000006">
    <property type="protein sequence ID" value="SHI73725.1"/>
    <property type="molecule type" value="Genomic_DNA"/>
</dbReference>
<name>A0A1M6DKH6_9FIRM</name>
<dbReference type="PANTHER" id="PTHR43819:SF1">
    <property type="entry name" value="ARCHAEAL-TYPE GLUTAMATE SYNTHASE [NADPH]"/>
    <property type="match status" value="1"/>
</dbReference>
<dbReference type="InterPro" id="IPR002932">
    <property type="entry name" value="Glu_synthdom"/>
</dbReference>
<dbReference type="Pfam" id="PF01645">
    <property type="entry name" value="Glu_synthase"/>
    <property type="match status" value="1"/>
</dbReference>
<dbReference type="InterPro" id="IPR024188">
    <property type="entry name" value="GltB"/>
</dbReference>
<feature type="region of interest" description="Disordered" evidence="3">
    <location>
        <begin position="470"/>
        <end position="489"/>
    </location>
</feature>
<protein>
    <submittedName>
        <fullName evidence="5">Glutamate synthase domain-containing protein 2</fullName>
    </submittedName>
</protein>
<reference evidence="6" key="1">
    <citation type="submission" date="2016-11" db="EMBL/GenBank/DDBJ databases">
        <authorList>
            <person name="Varghese N."/>
            <person name="Submissions S."/>
        </authorList>
    </citation>
    <scope>NUCLEOTIDE SEQUENCE [LARGE SCALE GENOMIC DNA]</scope>
    <source>
        <strain evidence="6">DSM 17957</strain>
    </source>
</reference>
<gene>
    <name evidence="5" type="ORF">SAMN02745975_00488</name>
</gene>
<comment type="similarity">
    <text evidence="1 2">Belongs to the glutamate synthase family.</text>
</comment>
<dbReference type="GO" id="GO:0006537">
    <property type="term" value="P:glutamate biosynthetic process"/>
    <property type="evidence" value="ECO:0007669"/>
    <property type="project" value="InterPro"/>
</dbReference>
<dbReference type="Proteomes" id="UP000184536">
    <property type="component" value="Unassembled WGS sequence"/>
</dbReference>
<evidence type="ECO:0000259" key="4">
    <source>
        <dbReference type="Pfam" id="PF01645"/>
    </source>
</evidence>
<evidence type="ECO:0000313" key="5">
    <source>
        <dbReference type="EMBL" id="SHI73725.1"/>
    </source>
</evidence>
<sequence>MSEKSKSRAFSPIRHPIRYLFRRMFKRMVATYTEVLMTDDYEENIFEIFTATYKTGIIETLENELRAAAGIAIDRPLGSIRKFPSLNDLMFNIAQLHTLPIEFEDFVDTRVVIGKKSKKSFTIDIPILIAPMAYGTALSKDVKIAFAKATAQVGTAATSGEGPIIPEEREAAKYYILQYNRGDWSKDEETLCKSDAIEIQFGQGAIGGIGSRTKAEKIDEDMLRYFRYPAGYDLVAHSRQPEVQQARDVEKLVKKLKDITGGVPIGAKIGAGKYLEADLDILCSSGVDFICVDSCEAGTKGSVPILQDDFGIPAPFAISRSAEWLYKYNLKDHITLLASGKIRVPGDMLKACALGADACYIGNAALFTVSHTQALKTIPYEPVTQLVWHGAHHTDEFDLEMGAASLANYLKSCKEELDRGIRALGKKNLKDVNKSDLVSLSELISKGCGVPMAYEPYEYDDRLYKPAEANPPRRRIRKLKKKDDEEEKE</sequence>
<dbReference type="AlphaFoldDB" id="A0A1M6DKH6"/>
<organism evidence="5 6">
    <name type="scientific">Geosporobacter subterraneus DSM 17957</name>
    <dbReference type="NCBI Taxonomy" id="1121919"/>
    <lineage>
        <taxon>Bacteria</taxon>
        <taxon>Bacillati</taxon>
        <taxon>Bacillota</taxon>
        <taxon>Clostridia</taxon>
        <taxon>Peptostreptococcales</taxon>
        <taxon>Thermotaleaceae</taxon>
        <taxon>Geosporobacter</taxon>
    </lineage>
</organism>
<dbReference type="OrthoDB" id="9758182at2"/>
<dbReference type="CDD" id="cd02808">
    <property type="entry name" value="GltS_FMN"/>
    <property type="match status" value="1"/>
</dbReference>
<evidence type="ECO:0000256" key="2">
    <source>
        <dbReference type="PIRNR" id="PIRNR006429"/>
    </source>
</evidence>
<evidence type="ECO:0000256" key="1">
    <source>
        <dbReference type="ARBA" id="ARBA00009716"/>
    </source>
</evidence>